<evidence type="ECO:0000313" key="3">
    <source>
        <dbReference type="Ensembl" id="ENSSMRP00000012646.1"/>
    </source>
</evidence>
<dbReference type="GeneTree" id="ENSGT01120000271981"/>
<evidence type="ECO:0000256" key="1">
    <source>
        <dbReference type="SAM" id="MobiDB-lite"/>
    </source>
</evidence>
<dbReference type="SUPFAM" id="SSF56672">
    <property type="entry name" value="DNA/RNA polymerases"/>
    <property type="match status" value="1"/>
</dbReference>
<sequence length="138" mass="15836">MAARAKGPWMKRRRQGPGKEPESTPLYWTIEHAQAVQRLKQELMRSPALGLPDIEKPFFLFVDERQGIAVGVFTQLLGTWHRPVAYFSRNLDTVTWGWPGCLRTVATAANLIHDAQKLTFGQRLTVYPTHHICHLLEY</sequence>
<dbReference type="PANTHER" id="PTHR33064:SF37">
    <property type="entry name" value="RIBONUCLEASE H"/>
    <property type="match status" value="1"/>
</dbReference>
<dbReference type="InterPro" id="IPR051320">
    <property type="entry name" value="Viral_Replic_Matur_Polypro"/>
</dbReference>
<keyword evidence="4" id="KW-1185">Reference proteome</keyword>
<feature type="domain" description="Reverse transcriptase/retrotransposon-derived protein RNase H-like" evidence="2">
    <location>
        <begin position="28"/>
        <end position="126"/>
    </location>
</feature>
<dbReference type="Gene3D" id="3.10.20.370">
    <property type="match status" value="1"/>
</dbReference>
<accession>A0A8D0BSN8</accession>
<name>A0A8D0BSN8_SALMN</name>
<evidence type="ECO:0000313" key="4">
    <source>
        <dbReference type="Proteomes" id="UP000694421"/>
    </source>
</evidence>
<organism evidence="3 4">
    <name type="scientific">Salvator merianae</name>
    <name type="common">Argentine black and white tegu</name>
    <name type="synonym">Tupinambis merianae</name>
    <dbReference type="NCBI Taxonomy" id="96440"/>
    <lineage>
        <taxon>Eukaryota</taxon>
        <taxon>Metazoa</taxon>
        <taxon>Chordata</taxon>
        <taxon>Craniata</taxon>
        <taxon>Vertebrata</taxon>
        <taxon>Euteleostomi</taxon>
        <taxon>Lepidosauria</taxon>
        <taxon>Squamata</taxon>
        <taxon>Bifurcata</taxon>
        <taxon>Unidentata</taxon>
        <taxon>Episquamata</taxon>
        <taxon>Laterata</taxon>
        <taxon>Teiioidea</taxon>
        <taxon>Teiidae</taxon>
        <taxon>Salvator</taxon>
    </lineage>
</organism>
<reference evidence="3" key="2">
    <citation type="submission" date="2025-09" db="UniProtKB">
        <authorList>
            <consortium name="Ensembl"/>
        </authorList>
    </citation>
    <scope>IDENTIFICATION</scope>
</reference>
<dbReference type="Ensembl" id="ENSSMRT00000014745.1">
    <property type="protein sequence ID" value="ENSSMRP00000012646.1"/>
    <property type="gene ID" value="ENSSMRG00000009873.1"/>
</dbReference>
<dbReference type="InterPro" id="IPR041577">
    <property type="entry name" value="RT_RNaseH_2"/>
</dbReference>
<proteinExistence type="predicted"/>
<dbReference type="Pfam" id="PF17919">
    <property type="entry name" value="RT_RNaseH_2"/>
    <property type="match status" value="1"/>
</dbReference>
<protein>
    <recommendedName>
        <fullName evidence="2">Reverse transcriptase/retrotransposon-derived protein RNase H-like domain-containing protein</fullName>
    </recommendedName>
</protein>
<dbReference type="PANTHER" id="PTHR33064">
    <property type="entry name" value="POL PROTEIN"/>
    <property type="match status" value="1"/>
</dbReference>
<dbReference type="AlphaFoldDB" id="A0A8D0BSN8"/>
<reference evidence="3" key="1">
    <citation type="submission" date="2025-08" db="UniProtKB">
        <authorList>
            <consortium name="Ensembl"/>
        </authorList>
    </citation>
    <scope>IDENTIFICATION</scope>
</reference>
<evidence type="ECO:0000259" key="2">
    <source>
        <dbReference type="Pfam" id="PF17919"/>
    </source>
</evidence>
<feature type="region of interest" description="Disordered" evidence="1">
    <location>
        <begin position="1"/>
        <end position="24"/>
    </location>
</feature>
<dbReference type="Proteomes" id="UP000694421">
    <property type="component" value="Unplaced"/>
</dbReference>
<dbReference type="InterPro" id="IPR043502">
    <property type="entry name" value="DNA/RNA_pol_sf"/>
</dbReference>
<dbReference type="OMA" id="ICHLLEY"/>